<gene>
    <name evidence="1" type="ORF">NCTC9075_02650</name>
</gene>
<name>A0A1L1K166_ECOLX</name>
<dbReference type="AlphaFoldDB" id="A0A1L1K166"/>
<sequence>MSGMNDIRLKFRTAVRVTVPVTDGWPDAIACTQSAQTELSGASGDSGA</sequence>
<proteinExistence type="predicted"/>
<organism evidence="1 2">
    <name type="scientific">Escherichia coli</name>
    <dbReference type="NCBI Taxonomy" id="562"/>
    <lineage>
        <taxon>Bacteria</taxon>
        <taxon>Pseudomonadati</taxon>
        <taxon>Pseudomonadota</taxon>
        <taxon>Gammaproteobacteria</taxon>
        <taxon>Enterobacterales</taxon>
        <taxon>Enterobacteriaceae</taxon>
        <taxon>Escherichia</taxon>
    </lineage>
</organism>
<protein>
    <submittedName>
        <fullName evidence="1">Uncharacterized protein</fullName>
    </submittedName>
</protein>
<dbReference type="EMBL" id="UGEM01000004">
    <property type="protein sequence ID" value="STP19211.1"/>
    <property type="molecule type" value="Genomic_DNA"/>
</dbReference>
<dbReference type="Proteomes" id="UP000254181">
    <property type="component" value="Unassembled WGS sequence"/>
</dbReference>
<evidence type="ECO:0000313" key="2">
    <source>
        <dbReference type="Proteomes" id="UP000254181"/>
    </source>
</evidence>
<evidence type="ECO:0000313" key="1">
    <source>
        <dbReference type="EMBL" id="STP19211.1"/>
    </source>
</evidence>
<reference evidence="1 2" key="1">
    <citation type="submission" date="2018-06" db="EMBL/GenBank/DDBJ databases">
        <authorList>
            <consortium name="Pathogen Informatics"/>
            <person name="Doyle S."/>
        </authorList>
    </citation>
    <scope>NUCLEOTIDE SEQUENCE [LARGE SCALE GENOMIC DNA]</scope>
    <source>
        <strain evidence="1 2">NCTC9075</strain>
    </source>
</reference>
<accession>A0A1L1K166</accession>